<feature type="coiled-coil region" evidence="1">
    <location>
        <begin position="302"/>
        <end position="336"/>
    </location>
</feature>
<feature type="region of interest" description="Disordered" evidence="2">
    <location>
        <begin position="257"/>
        <end position="287"/>
    </location>
</feature>
<gene>
    <name evidence="3" type="ORF">Tci_545763</name>
</gene>
<sequence>MAFGIICLATNQKFNFSNYIFDNMVKHLDGGVKFMMYPRFVQVFLDNQVEGMNKHNAIFIISSYIKKVFVNMKREGKDFSRKVTPLFQSMMVQAPEDIGGNGGKKLKFLHQVVRFLMRKVIDLEEAKTTQAKEIASLEKRVKILEQKRKSRTLGLKRLRKVRSARRVESSSEASLGDQEDASKQGRMIDNIDHDVEITLVDKTSRRMNKEDVFRVNNLDGDETLIEIKAAKPKSITTIITTVTAAGIKPKEKRIVMQEPSETPSPKPIDSFQKPSQAKDKGKEKMVEPKRPLKRKYQIMMDAEVAKNLKAHMQAKLEEEEERLARLKEEETNIALIKLWDNTQAMMDADCELAARLQEEEKGELSIGEKSRLFVKLIDKRKKHFARLRAEKIKSKPPTKAQKRNQMCTYLKNMANYKHNQLKNKSFIEIQMLFNNTIKWIEAFVPMDTELVKGELKRCLEIILEDDDDVIIKATPLSSKSPTIVNYTIHKEGKKSFFKIIRADGNSQNYLTFGKMFKNYNKEDLEVLWSIVKARFKKTKPIDDMDNLLFQTLKTMLLDNDGNPLIPTGIVESDSEVDVVFDETTNLRILTSGKDGSDKGYGTNILLEQLRDSYPDNDDYDPYDDDMYENHDMSEHLQSICDDLDITIRGRMKK</sequence>
<dbReference type="AlphaFoldDB" id="A0A699IKK6"/>
<dbReference type="EMBL" id="BKCJ010316890">
    <property type="protein sequence ID" value="GEZ73790.1"/>
    <property type="molecule type" value="Genomic_DNA"/>
</dbReference>
<protein>
    <submittedName>
        <fullName evidence="3">Uncharacterized protein</fullName>
    </submittedName>
</protein>
<evidence type="ECO:0000256" key="1">
    <source>
        <dbReference type="SAM" id="Coils"/>
    </source>
</evidence>
<name>A0A699IKK6_TANCI</name>
<evidence type="ECO:0000313" key="3">
    <source>
        <dbReference type="EMBL" id="GEZ73790.1"/>
    </source>
</evidence>
<organism evidence="3">
    <name type="scientific">Tanacetum cinerariifolium</name>
    <name type="common">Dalmatian daisy</name>
    <name type="synonym">Chrysanthemum cinerariifolium</name>
    <dbReference type="NCBI Taxonomy" id="118510"/>
    <lineage>
        <taxon>Eukaryota</taxon>
        <taxon>Viridiplantae</taxon>
        <taxon>Streptophyta</taxon>
        <taxon>Embryophyta</taxon>
        <taxon>Tracheophyta</taxon>
        <taxon>Spermatophyta</taxon>
        <taxon>Magnoliopsida</taxon>
        <taxon>eudicotyledons</taxon>
        <taxon>Gunneridae</taxon>
        <taxon>Pentapetalae</taxon>
        <taxon>asterids</taxon>
        <taxon>campanulids</taxon>
        <taxon>Asterales</taxon>
        <taxon>Asteraceae</taxon>
        <taxon>Asteroideae</taxon>
        <taxon>Anthemideae</taxon>
        <taxon>Anthemidinae</taxon>
        <taxon>Tanacetum</taxon>
    </lineage>
</organism>
<reference evidence="3" key="1">
    <citation type="journal article" date="2019" name="Sci. Rep.">
        <title>Draft genome of Tanacetum cinerariifolium, the natural source of mosquito coil.</title>
        <authorList>
            <person name="Yamashiro T."/>
            <person name="Shiraishi A."/>
            <person name="Satake H."/>
            <person name="Nakayama K."/>
        </authorList>
    </citation>
    <scope>NUCLEOTIDE SEQUENCE</scope>
</reference>
<feature type="coiled-coil region" evidence="1">
    <location>
        <begin position="120"/>
        <end position="147"/>
    </location>
</feature>
<evidence type="ECO:0000256" key="2">
    <source>
        <dbReference type="SAM" id="MobiDB-lite"/>
    </source>
</evidence>
<feature type="compositionally biased region" description="Basic and acidic residues" evidence="2">
    <location>
        <begin position="276"/>
        <end position="287"/>
    </location>
</feature>
<comment type="caution">
    <text evidence="3">The sequence shown here is derived from an EMBL/GenBank/DDBJ whole genome shotgun (WGS) entry which is preliminary data.</text>
</comment>
<keyword evidence="1" id="KW-0175">Coiled coil</keyword>
<proteinExistence type="predicted"/>
<feature type="region of interest" description="Disordered" evidence="2">
    <location>
        <begin position="166"/>
        <end position="185"/>
    </location>
</feature>
<accession>A0A699IKK6</accession>